<evidence type="ECO:0000313" key="2">
    <source>
        <dbReference type="EMBL" id="GFD55394.1"/>
    </source>
</evidence>
<dbReference type="EMBL" id="BKCJ011817348">
    <property type="protein sequence ID" value="GFD55394.1"/>
    <property type="molecule type" value="Genomic_DNA"/>
</dbReference>
<keyword evidence="1" id="KW-0732">Signal</keyword>
<name>A0A699XFW1_TANCI</name>
<feature type="chain" id="PRO_5025526534" evidence="1">
    <location>
        <begin position="32"/>
        <end position="93"/>
    </location>
</feature>
<comment type="caution">
    <text evidence="2">The sequence shown here is derived from an EMBL/GenBank/DDBJ whole genome shotgun (WGS) entry which is preliminary data.</text>
</comment>
<gene>
    <name evidence="2" type="ORF">Tci_927363</name>
</gene>
<feature type="non-terminal residue" evidence="2">
    <location>
        <position position="93"/>
    </location>
</feature>
<reference evidence="2" key="1">
    <citation type="journal article" date="2019" name="Sci. Rep.">
        <title>Draft genome of Tanacetum cinerariifolium, the natural source of mosquito coil.</title>
        <authorList>
            <person name="Yamashiro T."/>
            <person name="Shiraishi A."/>
            <person name="Satake H."/>
            <person name="Nakayama K."/>
        </authorList>
    </citation>
    <scope>NUCLEOTIDE SEQUENCE</scope>
</reference>
<accession>A0A699XFW1</accession>
<dbReference type="AlphaFoldDB" id="A0A699XFW1"/>
<feature type="signal peptide" evidence="1">
    <location>
        <begin position="1"/>
        <end position="31"/>
    </location>
</feature>
<proteinExistence type="predicted"/>
<evidence type="ECO:0000256" key="1">
    <source>
        <dbReference type="SAM" id="SignalP"/>
    </source>
</evidence>
<sequence>MGNYATPLCHALRILCLGLGLSSITIGASKAQSPTPGLIFKPATAGTPGSAVLDPNGDGYVSASASGFSTGTGDIGSQSEIPYRYLPQVTAAE</sequence>
<protein>
    <submittedName>
        <fullName evidence="2">Uncharacterized protein</fullName>
    </submittedName>
</protein>
<organism evidence="2">
    <name type="scientific">Tanacetum cinerariifolium</name>
    <name type="common">Dalmatian daisy</name>
    <name type="synonym">Chrysanthemum cinerariifolium</name>
    <dbReference type="NCBI Taxonomy" id="118510"/>
    <lineage>
        <taxon>Eukaryota</taxon>
        <taxon>Viridiplantae</taxon>
        <taxon>Streptophyta</taxon>
        <taxon>Embryophyta</taxon>
        <taxon>Tracheophyta</taxon>
        <taxon>Spermatophyta</taxon>
        <taxon>Magnoliopsida</taxon>
        <taxon>eudicotyledons</taxon>
        <taxon>Gunneridae</taxon>
        <taxon>Pentapetalae</taxon>
        <taxon>asterids</taxon>
        <taxon>campanulids</taxon>
        <taxon>Asterales</taxon>
        <taxon>Asteraceae</taxon>
        <taxon>Asteroideae</taxon>
        <taxon>Anthemideae</taxon>
        <taxon>Anthemidinae</taxon>
        <taxon>Tanacetum</taxon>
    </lineage>
</organism>